<evidence type="ECO:0000313" key="2">
    <source>
        <dbReference type="Proteomes" id="UP000238916"/>
    </source>
</evidence>
<dbReference type="Proteomes" id="UP000238916">
    <property type="component" value="Unassembled WGS sequence"/>
</dbReference>
<evidence type="ECO:0000313" key="1">
    <source>
        <dbReference type="EMBL" id="SPF37152.1"/>
    </source>
</evidence>
<sequence>MSSLVLDQYAPLLVDKIKQESGDMAFPIWLLVNPRYPAIHHHIWTPILEQIQDRVYRKLHARIDTKKIFIKNVASQIGLVSNTTNSSAEERAKEIVVFRESVSECQPKILITFGTITYEFVRRVFECRHEIGPQYWSTTNLGDEFERSIANFNITQTNRIPLLSRVKKSGQSIEDRNYFSWEDNENYFRETGRKIADRIIENKDSLKIWI</sequence>
<protein>
    <submittedName>
        <fullName evidence="1">Uncharacterized protein</fullName>
    </submittedName>
</protein>
<accession>A0A2U3KBV2</accession>
<name>A0A2U3KBV2_9FIRM</name>
<dbReference type="AlphaFoldDB" id="A0A2U3KBV2"/>
<organism evidence="1 2">
    <name type="scientific">Candidatus Desulfosporosinus infrequens</name>
    <dbReference type="NCBI Taxonomy" id="2043169"/>
    <lineage>
        <taxon>Bacteria</taxon>
        <taxon>Bacillati</taxon>
        <taxon>Bacillota</taxon>
        <taxon>Clostridia</taxon>
        <taxon>Eubacteriales</taxon>
        <taxon>Desulfitobacteriaceae</taxon>
        <taxon>Desulfosporosinus</taxon>
    </lineage>
</organism>
<proteinExistence type="predicted"/>
<reference evidence="2" key="1">
    <citation type="submission" date="2018-02" db="EMBL/GenBank/DDBJ databases">
        <authorList>
            <person name="Hausmann B."/>
        </authorList>
    </citation>
    <scope>NUCLEOTIDE SEQUENCE [LARGE SCALE GENOMIC DNA]</scope>
    <source>
        <strain evidence="2">Peat soil MAG SbF1</strain>
    </source>
</reference>
<dbReference type="EMBL" id="OMOF01000084">
    <property type="protein sequence ID" value="SPF37152.1"/>
    <property type="molecule type" value="Genomic_DNA"/>
</dbReference>
<dbReference type="OrthoDB" id="1795163at2"/>
<gene>
    <name evidence="1" type="ORF">SBF1_1740005</name>
</gene>